<keyword evidence="1" id="KW-1133">Transmembrane helix</keyword>
<keyword evidence="3" id="KW-1185">Reference proteome</keyword>
<dbReference type="AlphaFoldDB" id="A0A8J5SPL1"/>
<protein>
    <submittedName>
        <fullName evidence="2">Uncharacterized protein</fullName>
    </submittedName>
</protein>
<name>A0A8J5SPL1_ZIZPA</name>
<evidence type="ECO:0000313" key="3">
    <source>
        <dbReference type="Proteomes" id="UP000729402"/>
    </source>
</evidence>
<accession>A0A8J5SPL1</accession>
<proteinExistence type="predicted"/>
<sequence length="115" mass="11836">MAEASSKLVLIIDETSGVATRRRVARAAAGGRLPVPGLGHLSDVQLTDHHLLAAILVVVGVVMVDGGRDGLELAVDEAEEEEEEVLVPLLAAAAAAFFLAAFFLLASDTMAGCKG</sequence>
<reference evidence="2" key="1">
    <citation type="journal article" date="2021" name="bioRxiv">
        <title>Whole Genome Assembly and Annotation of Northern Wild Rice, Zizania palustris L., Supports a Whole Genome Duplication in the Zizania Genus.</title>
        <authorList>
            <person name="Haas M."/>
            <person name="Kono T."/>
            <person name="Macchietto M."/>
            <person name="Millas R."/>
            <person name="McGilp L."/>
            <person name="Shao M."/>
            <person name="Duquette J."/>
            <person name="Hirsch C.N."/>
            <person name="Kimball J."/>
        </authorList>
    </citation>
    <scope>NUCLEOTIDE SEQUENCE</scope>
    <source>
        <tissue evidence="2">Fresh leaf tissue</tissue>
    </source>
</reference>
<evidence type="ECO:0000256" key="1">
    <source>
        <dbReference type="SAM" id="Phobius"/>
    </source>
</evidence>
<reference evidence="2" key="2">
    <citation type="submission" date="2021-02" db="EMBL/GenBank/DDBJ databases">
        <authorList>
            <person name="Kimball J.A."/>
            <person name="Haas M.W."/>
            <person name="Macchietto M."/>
            <person name="Kono T."/>
            <person name="Duquette J."/>
            <person name="Shao M."/>
        </authorList>
    </citation>
    <scope>NUCLEOTIDE SEQUENCE</scope>
    <source>
        <tissue evidence="2">Fresh leaf tissue</tissue>
    </source>
</reference>
<keyword evidence="1" id="KW-0812">Transmembrane</keyword>
<feature type="transmembrane region" description="Helical" evidence="1">
    <location>
        <begin position="86"/>
        <end position="106"/>
    </location>
</feature>
<gene>
    <name evidence="2" type="ORF">GUJ93_ZPchr0004g40328</name>
</gene>
<organism evidence="2 3">
    <name type="scientific">Zizania palustris</name>
    <name type="common">Northern wild rice</name>
    <dbReference type="NCBI Taxonomy" id="103762"/>
    <lineage>
        <taxon>Eukaryota</taxon>
        <taxon>Viridiplantae</taxon>
        <taxon>Streptophyta</taxon>
        <taxon>Embryophyta</taxon>
        <taxon>Tracheophyta</taxon>
        <taxon>Spermatophyta</taxon>
        <taxon>Magnoliopsida</taxon>
        <taxon>Liliopsida</taxon>
        <taxon>Poales</taxon>
        <taxon>Poaceae</taxon>
        <taxon>BOP clade</taxon>
        <taxon>Oryzoideae</taxon>
        <taxon>Oryzeae</taxon>
        <taxon>Zizaniinae</taxon>
        <taxon>Zizania</taxon>
    </lineage>
</organism>
<evidence type="ECO:0000313" key="2">
    <source>
        <dbReference type="EMBL" id="KAG8064555.1"/>
    </source>
</evidence>
<dbReference type="EMBL" id="JAAALK010000285">
    <property type="protein sequence ID" value="KAG8064555.1"/>
    <property type="molecule type" value="Genomic_DNA"/>
</dbReference>
<keyword evidence="1" id="KW-0472">Membrane</keyword>
<comment type="caution">
    <text evidence="2">The sequence shown here is derived from an EMBL/GenBank/DDBJ whole genome shotgun (WGS) entry which is preliminary data.</text>
</comment>
<dbReference type="Proteomes" id="UP000729402">
    <property type="component" value="Unassembled WGS sequence"/>
</dbReference>